<keyword evidence="3" id="KW-1185">Reference proteome</keyword>
<name>A0ABQ8JX92_DERPT</name>
<dbReference type="Proteomes" id="UP000887458">
    <property type="component" value="Unassembled WGS sequence"/>
</dbReference>
<protein>
    <submittedName>
        <fullName evidence="2">Uncharacterized protein</fullName>
    </submittedName>
</protein>
<feature type="compositionally biased region" description="Low complexity" evidence="1">
    <location>
        <begin position="20"/>
        <end position="40"/>
    </location>
</feature>
<organism evidence="2 3">
    <name type="scientific">Dermatophagoides pteronyssinus</name>
    <name type="common">European house dust mite</name>
    <dbReference type="NCBI Taxonomy" id="6956"/>
    <lineage>
        <taxon>Eukaryota</taxon>
        <taxon>Metazoa</taxon>
        <taxon>Ecdysozoa</taxon>
        <taxon>Arthropoda</taxon>
        <taxon>Chelicerata</taxon>
        <taxon>Arachnida</taxon>
        <taxon>Acari</taxon>
        <taxon>Acariformes</taxon>
        <taxon>Sarcoptiformes</taxon>
        <taxon>Astigmata</taxon>
        <taxon>Psoroptidia</taxon>
        <taxon>Analgoidea</taxon>
        <taxon>Pyroglyphidae</taxon>
        <taxon>Dermatophagoidinae</taxon>
        <taxon>Dermatophagoides</taxon>
    </lineage>
</organism>
<dbReference type="EMBL" id="NJHN03000002">
    <property type="protein sequence ID" value="KAH9427045.1"/>
    <property type="molecule type" value="Genomic_DNA"/>
</dbReference>
<reference evidence="2 3" key="1">
    <citation type="journal article" date="2018" name="J. Allergy Clin. Immunol.">
        <title>High-quality assembly of Dermatophagoides pteronyssinus genome and transcriptome reveals a wide range of novel allergens.</title>
        <authorList>
            <person name="Liu X.Y."/>
            <person name="Yang K.Y."/>
            <person name="Wang M.Q."/>
            <person name="Kwok J.S."/>
            <person name="Zeng X."/>
            <person name="Yang Z."/>
            <person name="Xiao X.J."/>
            <person name="Lau C.P."/>
            <person name="Li Y."/>
            <person name="Huang Z.M."/>
            <person name="Ba J.G."/>
            <person name="Yim A.K."/>
            <person name="Ouyang C.Y."/>
            <person name="Ngai S.M."/>
            <person name="Chan T.F."/>
            <person name="Leung E.L."/>
            <person name="Liu L."/>
            <person name="Liu Z.G."/>
            <person name="Tsui S.K."/>
        </authorList>
    </citation>
    <scope>NUCLEOTIDE SEQUENCE [LARGE SCALE GENOMIC DNA]</scope>
    <source>
        <strain evidence="2">Derp</strain>
    </source>
</reference>
<reference evidence="2 3" key="2">
    <citation type="journal article" date="2022" name="Mol. Biol. Evol.">
        <title>Comparative Genomics Reveals Insights into the Divergent Evolution of Astigmatic Mites and Household Pest Adaptations.</title>
        <authorList>
            <person name="Xiong Q."/>
            <person name="Wan A.T."/>
            <person name="Liu X."/>
            <person name="Fung C.S."/>
            <person name="Xiao X."/>
            <person name="Malainual N."/>
            <person name="Hou J."/>
            <person name="Wang L."/>
            <person name="Wang M."/>
            <person name="Yang K.Y."/>
            <person name="Cui Y."/>
            <person name="Leung E.L."/>
            <person name="Nong W."/>
            <person name="Shin S.K."/>
            <person name="Au S.W."/>
            <person name="Jeong K.Y."/>
            <person name="Chew F.T."/>
            <person name="Hui J.H."/>
            <person name="Leung T.F."/>
            <person name="Tungtrongchitr A."/>
            <person name="Zhong N."/>
            <person name="Liu Z."/>
            <person name="Tsui S.K."/>
        </authorList>
    </citation>
    <scope>NUCLEOTIDE SEQUENCE [LARGE SCALE GENOMIC DNA]</scope>
    <source>
        <strain evidence="2">Derp</strain>
    </source>
</reference>
<evidence type="ECO:0000313" key="2">
    <source>
        <dbReference type="EMBL" id="KAH9427045.1"/>
    </source>
</evidence>
<accession>A0ABQ8JX92</accession>
<evidence type="ECO:0000256" key="1">
    <source>
        <dbReference type="SAM" id="MobiDB-lite"/>
    </source>
</evidence>
<sequence length="201" mass="21480">MYNHQQNQSIKCKSVDDDASSLPSSLPPDGVESSSSSSIPPLEAFNDDKLLLVSFDDISSAIIESLFSFANCLINSSCNCNNFCFCSLPNSYARIKSAYCGGHSIPFFNNIYGKLNVAYGAASSSSMKLVLVSFLNASVKKSKHITIESISLAKFATCSALSADRTTFSLRIEIGVPAGRSESVSCILFVSKFPGMDTFGG</sequence>
<gene>
    <name evidence="2" type="ORF">DERP_014946</name>
</gene>
<comment type="caution">
    <text evidence="2">The sequence shown here is derived from an EMBL/GenBank/DDBJ whole genome shotgun (WGS) entry which is preliminary data.</text>
</comment>
<proteinExistence type="predicted"/>
<feature type="region of interest" description="Disordered" evidence="1">
    <location>
        <begin position="1"/>
        <end position="40"/>
    </location>
</feature>
<feature type="compositionally biased region" description="Polar residues" evidence="1">
    <location>
        <begin position="1"/>
        <end position="11"/>
    </location>
</feature>
<evidence type="ECO:0000313" key="3">
    <source>
        <dbReference type="Proteomes" id="UP000887458"/>
    </source>
</evidence>